<dbReference type="InterPro" id="IPR015814">
    <property type="entry name" value="Pgluconate_DH_NAD-bd_C"/>
</dbReference>
<dbReference type="InterPro" id="IPR013328">
    <property type="entry name" value="6PGD_dom2"/>
</dbReference>
<comment type="similarity">
    <text evidence="1">Belongs to the HIBADH-related family. NP60 subfamily.</text>
</comment>
<dbReference type="GO" id="GO:0050661">
    <property type="term" value="F:NADP binding"/>
    <property type="evidence" value="ECO:0007669"/>
    <property type="project" value="InterPro"/>
</dbReference>
<evidence type="ECO:0008006" key="6">
    <source>
        <dbReference type="Google" id="ProtNLM"/>
    </source>
</evidence>
<dbReference type="Gene3D" id="1.10.1040.10">
    <property type="entry name" value="N-(1-d-carboxylethyl)-l-norvaline Dehydrogenase, domain 2"/>
    <property type="match status" value="1"/>
</dbReference>
<dbReference type="InterPro" id="IPR006115">
    <property type="entry name" value="6PGDH_NADP-bd"/>
</dbReference>
<dbReference type="InterPro" id="IPR051265">
    <property type="entry name" value="HIBADH-related_NP60_sf"/>
</dbReference>
<dbReference type="PANTHER" id="PTHR43580:SF2">
    <property type="entry name" value="CYTOKINE-LIKE NUCLEAR FACTOR N-PAC"/>
    <property type="match status" value="1"/>
</dbReference>
<evidence type="ECO:0000313" key="4">
    <source>
        <dbReference type="EMBL" id="KAI1612756.1"/>
    </source>
</evidence>
<evidence type="ECO:0000256" key="1">
    <source>
        <dbReference type="ARBA" id="ARBA00007598"/>
    </source>
</evidence>
<dbReference type="Proteomes" id="UP001203852">
    <property type="component" value="Unassembled WGS sequence"/>
</dbReference>
<proteinExistence type="inferred from homology"/>
<comment type="caution">
    <text evidence="4">The sequence shown here is derived from an EMBL/GenBank/DDBJ whole genome shotgun (WGS) entry which is preliminary data.</text>
</comment>
<gene>
    <name evidence="4" type="ORF">EDD36DRAFT_245147</name>
</gene>
<dbReference type="SUPFAM" id="SSF51735">
    <property type="entry name" value="NAD(P)-binding Rossmann-fold domains"/>
    <property type="match status" value="1"/>
</dbReference>
<dbReference type="InterPro" id="IPR008927">
    <property type="entry name" value="6-PGluconate_DH-like_C_sf"/>
</dbReference>
<feature type="domain" description="Phosphogluconate dehydrogenase NAD-binding putative C-terminal" evidence="3">
    <location>
        <begin position="263"/>
        <end position="346"/>
    </location>
</feature>
<sequence length="396" mass="42865">MLFVLRAIRTFLAVQSHNAWRTMASTSSSSKPAIGILSIGDMGVGVARLLRHHEYPVLTVGAGRSQHTLDRIKSAQITALETDEDLVAESDIILSIVPPRDAFATGQRAYEACRSQTAAKRRQERPNASQNLTYIDMNAISPRTTKTIGALFGQIAPSSTGNHAIDGSSISNGGDSQQHIGVDFLDGGIIGGPPALREDKTWKRPSIVISGPRHSEILSSELIDILNIKLIADTIGSASALKSCFASLNKGMVALSILAFTTAHSAGVLPSLQEHLKEFNPGALAAAQRGLTTMPPKAYRWVDEMREINQTFVDEGGFDPSVLLTDTEHAERHANGVFEGVADIYKLIADDTVLGEEKTEYRKRGRDVEDVVQCVSEGIAAKKRKIAGEEWRGNWV</sequence>
<feature type="domain" description="6-phosphogluconate dehydrogenase NADP-binding" evidence="2">
    <location>
        <begin position="34"/>
        <end position="102"/>
    </location>
</feature>
<dbReference type="InterPro" id="IPR036291">
    <property type="entry name" value="NAD(P)-bd_dom_sf"/>
</dbReference>
<evidence type="ECO:0000313" key="5">
    <source>
        <dbReference type="Proteomes" id="UP001203852"/>
    </source>
</evidence>
<dbReference type="Pfam" id="PF09130">
    <property type="entry name" value="DUF1932"/>
    <property type="match status" value="1"/>
</dbReference>
<name>A0AAN6ICU3_9EURO</name>
<dbReference type="PANTHER" id="PTHR43580">
    <property type="entry name" value="OXIDOREDUCTASE GLYR1-RELATED"/>
    <property type="match status" value="1"/>
</dbReference>
<organism evidence="4 5">
    <name type="scientific">Exophiala viscosa</name>
    <dbReference type="NCBI Taxonomy" id="2486360"/>
    <lineage>
        <taxon>Eukaryota</taxon>
        <taxon>Fungi</taxon>
        <taxon>Dikarya</taxon>
        <taxon>Ascomycota</taxon>
        <taxon>Pezizomycotina</taxon>
        <taxon>Eurotiomycetes</taxon>
        <taxon>Chaetothyriomycetidae</taxon>
        <taxon>Chaetothyriales</taxon>
        <taxon>Herpotrichiellaceae</taxon>
        <taxon>Exophiala</taxon>
    </lineage>
</organism>
<dbReference type="AlphaFoldDB" id="A0AAN6ICU3"/>
<evidence type="ECO:0000259" key="3">
    <source>
        <dbReference type="Pfam" id="PF09130"/>
    </source>
</evidence>
<protein>
    <recommendedName>
        <fullName evidence="6">Phosphogluconate dehydrogenase NAD-binding putative C-terminal domain-containing protein</fullName>
    </recommendedName>
</protein>
<accession>A0AAN6ICU3</accession>
<evidence type="ECO:0000259" key="2">
    <source>
        <dbReference type="Pfam" id="PF03446"/>
    </source>
</evidence>
<dbReference type="SUPFAM" id="SSF48179">
    <property type="entry name" value="6-phosphogluconate dehydrogenase C-terminal domain-like"/>
    <property type="match status" value="1"/>
</dbReference>
<dbReference type="EMBL" id="MU404354">
    <property type="protein sequence ID" value="KAI1612756.1"/>
    <property type="molecule type" value="Genomic_DNA"/>
</dbReference>
<reference evidence="4" key="1">
    <citation type="journal article" date="2022" name="bioRxiv">
        <title>Deciphering the potential niche of two novel black yeast fungi from a biological soil crust based on their genomes, phenotypes, and melanin regulation.</title>
        <authorList>
            <consortium name="DOE Joint Genome Institute"/>
            <person name="Carr E.C."/>
            <person name="Barton Q."/>
            <person name="Grambo S."/>
            <person name="Sullivan M."/>
            <person name="Renfro C.M."/>
            <person name="Kuo A."/>
            <person name="Pangilinan J."/>
            <person name="Lipzen A."/>
            <person name="Keymanesh K."/>
            <person name="Savage E."/>
            <person name="Barry K."/>
            <person name="Grigoriev I.V."/>
            <person name="Riekhof W.R."/>
            <person name="Harris S.S."/>
        </authorList>
    </citation>
    <scope>NUCLEOTIDE SEQUENCE</scope>
    <source>
        <strain evidence="4">JF 03-4F</strain>
    </source>
</reference>
<keyword evidence="5" id="KW-1185">Reference proteome</keyword>
<dbReference type="Gene3D" id="3.40.50.720">
    <property type="entry name" value="NAD(P)-binding Rossmann-like Domain"/>
    <property type="match status" value="1"/>
</dbReference>
<dbReference type="Pfam" id="PF03446">
    <property type="entry name" value="NAD_binding_2"/>
    <property type="match status" value="1"/>
</dbReference>